<keyword evidence="4" id="KW-1185">Reference proteome</keyword>
<feature type="compositionally biased region" description="Acidic residues" evidence="1">
    <location>
        <begin position="8"/>
        <end position="18"/>
    </location>
</feature>
<keyword evidence="2" id="KW-1133">Transmembrane helix</keyword>
<feature type="compositionally biased region" description="Acidic residues" evidence="1">
    <location>
        <begin position="38"/>
        <end position="53"/>
    </location>
</feature>
<sequence length="427" mass="45198">MRQRPADEFSDPSADDDGAPGSASAAFGRSDRRNEPDAWTEELDGADPDDTDPDPASTPSPRRRRRRLLLATGGLAVLIAATGILLHAQERERRTPEAAVLDYVQLIESGDVEAATDLVPVLGYPADPELEESAAPTIDDTDRRPPVVPLERLENPALLTNAFYADNPGITDVTVERAEDQTDDPGVGESVEVAVSYSVDDGAANAVLRVEREPDSILGLPVWRVEDALTVPLVVTLPDGGLGSAYVGGTRVAVSGERGVPLYSSMVYPGVYTVSFDGGSYLAAGDVERRIASPPPGVDPATAYIAASLSVVPTSAANDAILQEVMSFLGRCGTTAQGLDLCPEPYRSGRATGDVATVSLSEGPSTFGVYSYWTGDETVQMISGSMEGSVTFPGEDGPVTEPFSLMYDFAIDDVEPRAQIRSYEPDL</sequence>
<evidence type="ECO:0000313" key="3">
    <source>
        <dbReference type="EMBL" id="TGO05583.1"/>
    </source>
</evidence>
<dbReference type="OrthoDB" id="5181884at2"/>
<evidence type="ECO:0000313" key="4">
    <source>
        <dbReference type="Proteomes" id="UP000297318"/>
    </source>
</evidence>
<organism evidence="3 4">
    <name type="scientific">Serinibacter arcticus</name>
    <dbReference type="NCBI Taxonomy" id="1655435"/>
    <lineage>
        <taxon>Bacteria</taxon>
        <taxon>Bacillati</taxon>
        <taxon>Actinomycetota</taxon>
        <taxon>Actinomycetes</taxon>
        <taxon>Micrococcales</taxon>
        <taxon>Beutenbergiaceae</taxon>
        <taxon>Serinibacter</taxon>
    </lineage>
</organism>
<dbReference type="Proteomes" id="UP000297318">
    <property type="component" value="Unassembled WGS sequence"/>
</dbReference>
<comment type="caution">
    <text evidence="3">The sequence shown here is derived from an EMBL/GenBank/DDBJ whole genome shotgun (WGS) entry which is preliminary data.</text>
</comment>
<evidence type="ECO:0000256" key="1">
    <source>
        <dbReference type="SAM" id="MobiDB-lite"/>
    </source>
</evidence>
<feature type="region of interest" description="Disordered" evidence="1">
    <location>
        <begin position="1"/>
        <end position="64"/>
    </location>
</feature>
<gene>
    <name evidence="3" type="ORF">SERN_1587</name>
</gene>
<keyword evidence="2" id="KW-0472">Membrane</keyword>
<dbReference type="AlphaFoldDB" id="A0A4Z1E542"/>
<protein>
    <submittedName>
        <fullName evidence="3">Uncharacterized protein</fullName>
    </submittedName>
</protein>
<keyword evidence="2" id="KW-0812">Transmembrane</keyword>
<feature type="transmembrane region" description="Helical" evidence="2">
    <location>
        <begin position="68"/>
        <end position="88"/>
    </location>
</feature>
<name>A0A4Z1E542_9MICO</name>
<dbReference type="RefSeq" id="WP_135849563.1">
    <property type="nucleotide sequence ID" value="NZ_RHPJ01000002.1"/>
</dbReference>
<accession>A0A4Z1E542</accession>
<evidence type="ECO:0000256" key="2">
    <source>
        <dbReference type="SAM" id="Phobius"/>
    </source>
</evidence>
<reference evidence="3 4" key="1">
    <citation type="submission" date="2018-11" db="EMBL/GenBank/DDBJ databases">
        <title>Complete genome sequencing of the Actinobacteria Serinibacter sp. K3-2.</title>
        <authorList>
            <person name="Rakitin A.L."/>
            <person name="Beletsky A.V."/>
            <person name="Mardanov A.V."/>
            <person name="Ravin N.V."/>
            <person name="Gromova A.S."/>
            <person name="Filippova S.N."/>
            <person name="Gal'Chenko V.F."/>
        </authorList>
    </citation>
    <scope>NUCLEOTIDE SEQUENCE [LARGE SCALE GENOMIC DNA]</scope>
    <source>
        <strain evidence="3 4">K3-2</strain>
    </source>
</reference>
<dbReference type="EMBL" id="RHPJ01000002">
    <property type="protein sequence ID" value="TGO05583.1"/>
    <property type="molecule type" value="Genomic_DNA"/>
</dbReference>
<proteinExistence type="predicted"/>